<feature type="domain" description="Transcription elongation factor GreA/GreB N-terminal" evidence="11">
    <location>
        <begin position="10"/>
        <end position="79"/>
    </location>
</feature>
<comment type="function">
    <text evidence="6 8 9">Necessary for efficient RNA polymerase transcription elongation past template-encoded arresting sites. The arresting sites in DNA have the property of trapping a certain fraction of elongating RNA polymerases that pass through, resulting in locked ternary complexes. Cleavage of the nascent transcript by cleavage factors such as GreA or GreB allows the resumption of elongation from the new 3'terminus. GreA releases sequences of 2 to 3 nucleotides.</text>
</comment>
<dbReference type="InterPro" id="IPR023459">
    <property type="entry name" value="Tscrpt_elong_fac_GreA/B_fam"/>
</dbReference>
<keyword evidence="3 8" id="KW-0805">Transcription regulation</keyword>
<dbReference type="Pfam" id="PF03449">
    <property type="entry name" value="GreA_GreB_N"/>
    <property type="match status" value="1"/>
</dbReference>
<dbReference type="EMBL" id="CP102734">
    <property type="protein sequence ID" value="UVD81635.1"/>
    <property type="molecule type" value="Genomic_DNA"/>
</dbReference>
<keyword evidence="5 8" id="KW-0804">Transcription</keyword>
<dbReference type="Gene3D" id="3.10.50.30">
    <property type="entry name" value="Transcription elongation factor, GreA/GreB, C-terminal domain"/>
    <property type="match status" value="1"/>
</dbReference>
<dbReference type="Pfam" id="PF01272">
    <property type="entry name" value="GreA_GreB"/>
    <property type="match status" value="1"/>
</dbReference>
<evidence type="ECO:0000256" key="1">
    <source>
        <dbReference type="ARBA" id="ARBA00008213"/>
    </source>
</evidence>
<dbReference type="PROSITE" id="PS00829">
    <property type="entry name" value="GREAB_1"/>
    <property type="match status" value="1"/>
</dbReference>
<feature type="domain" description="Transcription elongation factor GreA/GreB C-terminal" evidence="10">
    <location>
        <begin position="85"/>
        <end position="157"/>
    </location>
</feature>
<dbReference type="InterPro" id="IPR006359">
    <property type="entry name" value="Tscrpt_elong_fac_GreA"/>
</dbReference>
<sequence>MIQTKKDQFFLTQESLDAYKAELENLITVERTKVIEEIKEARSQGDLSENAEYDAAREKQGIIESRIAEIEYILSRAQILKSSNAKTVSLGSKVKVLNLNTQEELSFQIVGSLNADPFEAKISNLSPLAQAILGHKKDDEVEVDAPEKYTAKILEVSK</sequence>
<keyword evidence="12" id="KW-0251">Elongation factor</keyword>
<dbReference type="NCBIfam" id="TIGR01462">
    <property type="entry name" value="greA"/>
    <property type="match status" value="1"/>
</dbReference>
<evidence type="ECO:0000313" key="12">
    <source>
        <dbReference type="EMBL" id="UVD81635.1"/>
    </source>
</evidence>
<dbReference type="InterPro" id="IPR036805">
    <property type="entry name" value="Tscrpt_elong_fac_GreA/B_N_sf"/>
</dbReference>
<accession>A0ABY5R9H7</accession>
<dbReference type="PANTHER" id="PTHR30437:SF4">
    <property type="entry name" value="TRANSCRIPTION ELONGATION FACTOR GREA"/>
    <property type="match status" value="1"/>
</dbReference>
<dbReference type="InterPro" id="IPR036953">
    <property type="entry name" value="GreA/GreB_C_sf"/>
</dbReference>
<gene>
    <name evidence="8 12" type="primary">greA</name>
    <name evidence="12" type="ORF">NV226_02830</name>
</gene>
<dbReference type="NCBIfam" id="NF001263">
    <property type="entry name" value="PRK00226.1-4"/>
    <property type="match status" value="1"/>
</dbReference>
<dbReference type="PROSITE" id="PS00830">
    <property type="entry name" value="GREAB_2"/>
    <property type="match status" value="1"/>
</dbReference>
<evidence type="ECO:0000256" key="3">
    <source>
        <dbReference type="ARBA" id="ARBA00023015"/>
    </source>
</evidence>
<evidence type="ECO:0000259" key="11">
    <source>
        <dbReference type="Pfam" id="PF03449"/>
    </source>
</evidence>
<evidence type="ECO:0000256" key="2">
    <source>
        <dbReference type="ARBA" id="ARBA00013729"/>
    </source>
</evidence>
<protein>
    <recommendedName>
        <fullName evidence="2 8">Transcription elongation factor GreA</fullName>
    </recommendedName>
    <alternativeName>
        <fullName evidence="7 8">Transcript cleavage factor GreA</fullName>
    </alternativeName>
</protein>
<dbReference type="Proteomes" id="UP001059252">
    <property type="component" value="Chromosome"/>
</dbReference>
<dbReference type="SUPFAM" id="SSF46557">
    <property type="entry name" value="GreA transcript cleavage protein, N-terminal domain"/>
    <property type="match status" value="1"/>
</dbReference>
<evidence type="ECO:0000313" key="13">
    <source>
        <dbReference type="Proteomes" id="UP001059252"/>
    </source>
</evidence>
<dbReference type="InterPro" id="IPR001437">
    <property type="entry name" value="Tscrpt_elong_fac_GreA/B_C"/>
</dbReference>
<dbReference type="PANTHER" id="PTHR30437">
    <property type="entry name" value="TRANSCRIPTION ELONGATION FACTOR GREA"/>
    <property type="match status" value="1"/>
</dbReference>
<organism evidence="12 13">
    <name type="scientific">Mycoplasma iguanae</name>
    <dbReference type="NCBI Taxonomy" id="292461"/>
    <lineage>
        <taxon>Bacteria</taxon>
        <taxon>Bacillati</taxon>
        <taxon>Mycoplasmatota</taxon>
        <taxon>Mollicutes</taxon>
        <taxon>Mycoplasmataceae</taxon>
        <taxon>Mycoplasma</taxon>
    </lineage>
</organism>
<evidence type="ECO:0000256" key="6">
    <source>
        <dbReference type="ARBA" id="ARBA00024916"/>
    </source>
</evidence>
<proteinExistence type="inferred from homology"/>
<evidence type="ECO:0000256" key="4">
    <source>
        <dbReference type="ARBA" id="ARBA00023125"/>
    </source>
</evidence>
<evidence type="ECO:0000256" key="9">
    <source>
        <dbReference type="RuleBase" id="RU000556"/>
    </source>
</evidence>
<dbReference type="InterPro" id="IPR028624">
    <property type="entry name" value="Tscrpt_elong_fac_GreA/B"/>
</dbReference>
<reference evidence="12" key="1">
    <citation type="submission" date="2022-08" db="EMBL/GenBank/DDBJ databases">
        <title>Complete genome of Mycoplasma iguanae type strain 2327.</title>
        <authorList>
            <person name="Spergser J."/>
        </authorList>
    </citation>
    <scope>NUCLEOTIDE SEQUENCE</scope>
    <source>
        <strain evidence="12">2327</strain>
    </source>
</reference>
<evidence type="ECO:0000256" key="8">
    <source>
        <dbReference type="HAMAP-Rule" id="MF_00105"/>
    </source>
</evidence>
<keyword evidence="13" id="KW-1185">Reference proteome</keyword>
<dbReference type="HAMAP" id="MF_00105">
    <property type="entry name" value="GreA_GreB"/>
    <property type="match status" value="1"/>
</dbReference>
<evidence type="ECO:0000256" key="5">
    <source>
        <dbReference type="ARBA" id="ARBA00023163"/>
    </source>
</evidence>
<dbReference type="RefSeq" id="WP_258210809.1">
    <property type="nucleotide sequence ID" value="NZ_CP102734.1"/>
</dbReference>
<dbReference type="Gene3D" id="1.10.287.180">
    <property type="entry name" value="Transcription elongation factor, GreA/GreB, N-terminal domain"/>
    <property type="match status" value="1"/>
</dbReference>
<keyword evidence="12" id="KW-0648">Protein biosynthesis</keyword>
<keyword evidence="4 8" id="KW-0238">DNA-binding</keyword>
<name>A0ABY5R9H7_9MOLU</name>
<comment type="similarity">
    <text evidence="1 8 9">Belongs to the GreA/GreB family.</text>
</comment>
<evidence type="ECO:0000259" key="10">
    <source>
        <dbReference type="Pfam" id="PF01272"/>
    </source>
</evidence>
<evidence type="ECO:0000256" key="7">
    <source>
        <dbReference type="ARBA" id="ARBA00030776"/>
    </source>
</evidence>
<dbReference type="PIRSF" id="PIRSF006092">
    <property type="entry name" value="GreA_GreB"/>
    <property type="match status" value="1"/>
</dbReference>
<dbReference type="SUPFAM" id="SSF54534">
    <property type="entry name" value="FKBP-like"/>
    <property type="match status" value="1"/>
</dbReference>
<dbReference type="InterPro" id="IPR018151">
    <property type="entry name" value="TF_GreA/GreB_CS"/>
</dbReference>
<dbReference type="GO" id="GO:0003746">
    <property type="term" value="F:translation elongation factor activity"/>
    <property type="evidence" value="ECO:0007669"/>
    <property type="project" value="UniProtKB-KW"/>
</dbReference>
<dbReference type="InterPro" id="IPR022691">
    <property type="entry name" value="Tscrpt_elong_fac_GreA/B_N"/>
</dbReference>